<evidence type="ECO:0000256" key="9">
    <source>
        <dbReference type="ARBA" id="ARBA00022833"/>
    </source>
</evidence>
<keyword evidence="5 11" id="KW-0031">Aminopeptidase</keyword>
<evidence type="ECO:0000256" key="4">
    <source>
        <dbReference type="ARBA" id="ARBA00011965"/>
    </source>
</evidence>
<keyword evidence="7 11" id="KW-0479">Metal-binding</keyword>
<dbReference type="EC" id="3.4.11.21" evidence="4"/>
<dbReference type="OrthoDB" id="9880441at2759"/>
<dbReference type="Gene3D" id="3.40.630.10">
    <property type="entry name" value="Zn peptidases"/>
    <property type="match status" value="1"/>
</dbReference>
<dbReference type="EMBL" id="SWFS01000101">
    <property type="protein sequence ID" value="KAA8916402.1"/>
    <property type="molecule type" value="Genomic_DNA"/>
</dbReference>
<dbReference type="InterPro" id="IPR023358">
    <property type="entry name" value="Peptidase_M18_dom2"/>
</dbReference>
<accession>A0A642V8G1</accession>
<keyword evidence="10 11" id="KW-0482">Metalloprotease</keyword>
<protein>
    <recommendedName>
        <fullName evidence="4">aspartyl aminopeptidase</fullName>
        <ecNumber evidence="4">3.4.11.21</ecNumber>
    </recommendedName>
</protein>
<dbReference type="PANTHER" id="PTHR28570">
    <property type="entry name" value="ASPARTYL AMINOPEPTIDASE"/>
    <property type="match status" value="1"/>
</dbReference>
<evidence type="ECO:0000256" key="1">
    <source>
        <dbReference type="ARBA" id="ARBA00001335"/>
    </source>
</evidence>
<dbReference type="VEuPathDB" id="FungiDB:TRICI_001446"/>
<dbReference type="SUPFAM" id="SSF101821">
    <property type="entry name" value="Aminopeptidase/glucanase lid domain"/>
    <property type="match status" value="1"/>
</dbReference>
<dbReference type="InterPro" id="IPR001948">
    <property type="entry name" value="Peptidase_M18"/>
</dbReference>
<keyword evidence="9 11" id="KW-0862">Zinc</keyword>
<evidence type="ECO:0000256" key="5">
    <source>
        <dbReference type="ARBA" id="ARBA00022438"/>
    </source>
</evidence>
<dbReference type="PRINTS" id="PR00932">
    <property type="entry name" value="AMINO1PTASE"/>
</dbReference>
<comment type="caution">
    <text evidence="12">The sequence shown here is derived from an EMBL/GenBank/DDBJ whole genome shotgun (WGS) entry which is preliminary data.</text>
</comment>
<keyword evidence="8 11" id="KW-0378">Hydrolase</keyword>
<dbReference type="GO" id="GO:0008270">
    <property type="term" value="F:zinc ion binding"/>
    <property type="evidence" value="ECO:0007669"/>
    <property type="project" value="InterPro"/>
</dbReference>
<organism evidence="12 13">
    <name type="scientific">Trichomonascus ciferrii</name>
    <dbReference type="NCBI Taxonomy" id="44093"/>
    <lineage>
        <taxon>Eukaryota</taxon>
        <taxon>Fungi</taxon>
        <taxon>Dikarya</taxon>
        <taxon>Ascomycota</taxon>
        <taxon>Saccharomycotina</taxon>
        <taxon>Dipodascomycetes</taxon>
        <taxon>Dipodascales</taxon>
        <taxon>Trichomonascaceae</taxon>
        <taxon>Trichomonascus</taxon>
        <taxon>Trichomonascus ciferrii complex</taxon>
    </lineage>
</organism>
<evidence type="ECO:0000256" key="6">
    <source>
        <dbReference type="ARBA" id="ARBA00022670"/>
    </source>
</evidence>
<gene>
    <name evidence="12" type="ORF">TRICI_001446</name>
</gene>
<sequence>MPRASEFLSYVNASPSPYHAVQTTKKMLVSAGFKEINERENWESKLEKGSKYFVTRNGSSIIAFGIGAKWAPGNGISIVGAHTDSPTFRVKPKSKKTNAGYHQVGIETYGGGLWHTWFDRDLSVAGRVYIKEQERYVPKLIKVDKPILRIPTLAIHLDREVNNKLEFNKETHLTPILGLAEQQLNGDKATNNEEGSENDFSSFESIDQRHEPEFLKLIAQEAGVSSVSDIQDFELVLYDTQKSVVGGLKDEFIYSPRLDNLCSSYCAIQGLINSVEDSNSLENETGIRMACLFDHEEIGSASAQGADSNMILAMVNRLATFGGQSTLSTPYETYSKSFLVSADMAHAVHPNYEAKHESNHRPQMNKGPTIKINANQRYATNSPGNVLLKAVADKAKVPLQMFVVRNDSPCGSTIGPILASKTGIRTLDIGNAQLSMHSAREICGSHDVDYAVDLFDSFYQNYSQLEEQILVD</sequence>
<dbReference type="GO" id="GO:0000324">
    <property type="term" value="C:fungal-type vacuole"/>
    <property type="evidence" value="ECO:0007669"/>
    <property type="project" value="TreeGrafter"/>
</dbReference>
<comment type="catalytic activity">
    <reaction evidence="1">
        <text>Release of an N-terminal aspartate or glutamate from a peptide, with a preference for aspartate.</text>
        <dbReference type="EC" id="3.4.11.21"/>
    </reaction>
</comment>
<keyword evidence="6 11" id="KW-0645">Protease</keyword>
<evidence type="ECO:0000256" key="3">
    <source>
        <dbReference type="ARBA" id="ARBA00008290"/>
    </source>
</evidence>
<comment type="cofactor">
    <cofactor evidence="2">
        <name>Zn(2+)</name>
        <dbReference type="ChEBI" id="CHEBI:29105"/>
    </cofactor>
</comment>
<evidence type="ECO:0000313" key="13">
    <source>
        <dbReference type="Proteomes" id="UP000761534"/>
    </source>
</evidence>
<dbReference type="PANTHER" id="PTHR28570:SF3">
    <property type="entry name" value="ASPARTYL AMINOPEPTIDASE"/>
    <property type="match status" value="1"/>
</dbReference>
<dbReference type="SUPFAM" id="SSF53187">
    <property type="entry name" value="Zn-dependent exopeptidases"/>
    <property type="match status" value="1"/>
</dbReference>
<dbReference type="Pfam" id="PF02127">
    <property type="entry name" value="Peptidase_M18"/>
    <property type="match status" value="1"/>
</dbReference>
<reference evidence="12" key="1">
    <citation type="journal article" date="2019" name="G3 (Bethesda)">
        <title>Genome Assemblies of Two Rare Opportunistic Yeast Pathogens: Diutina rugosa (syn. Candida rugosa) and Trichomonascus ciferrii (syn. Candida ciferrii).</title>
        <authorList>
            <person name="Mixao V."/>
            <person name="Saus E."/>
            <person name="Hansen A.P."/>
            <person name="Lass-Florl C."/>
            <person name="Gabaldon T."/>
        </authorList>
    </citation>
    <scope>NUCLEOTIDE SEQUENCE</scope>
    <source>
        <strain evidence="12">CBS 4856</strain>
    </source>
</reference>
<proteinExistence type="inferred from homology"/>
<dbReference type="CDD" id="cd05658">
    <property type="entry name" value="M18_DAP"/>
    <property type="match status" value="1"/>
</dbReference>
<dbReference type="AlphaFoldDB" id="A0A642V8G1"/>
<dbReference type="Gene3D" id="2.30.250.10">
    <property type="entry name" value="Aminopeptidase i, Domain 2"/>
    <property type="match status" value="1"/>
</dbReference>
<evidence type="ECO:0000256" key="11">
    <source>
        <dbReference type="RuleBase" id="RU004386"/>
    </source>
</evidence>
<evidence type="ECO:0000256" key="8">
    <source>
        <dbReference type="ARBA" id="ARBA00022801"/>
    </source>
</evidence>
<dbReference type="FunFam" id="2.30.250.10:FF:000001">
    <property type="entry name" value="Aspartyl aminopeptidase 1"/>
    <property type="match status" value="1"/>
</dbReference>
<evidence type="ECO:0000256" key="2">
    <source>
        <dbReference type="ARBA" id="ARBA00001947"/>
    </source>
</evidence>
<keyword evidence="13" id="KW-1185">Reference proteome</keyword>
<evidence type="ECO:0000256" key="7">
    <source>
        <dbReference type="ARBA" id="ARBA00022723"/>
    </source>
</evidence>
<dbReference type="GO" id="GO:0006508">
    <property type="term" value="P:proteolysis"/>
    <property type="evidence" value="ECO:0007669"/>
    <property type="project" value="UniProtKB-KW"/>
</dbReference>
<dbReference type="NCBIfam" id="NF002759">
    <property type="entry name" value="PRK02813.1"/>
    <property type="match status" value="1"/>
</dbReference>
<dbReference type="Proteomes" id="UP000761534">
    <property type="component" value="Unassembled WGS sequence"/>
</dbReference>
<dbReference type="GO" id="GO:0070006">
    <property type="term" value="F:metalloaminopeptidase activity"/>
    <property type="evidence" value="ECO:0007669"/>
    <property type="project" value="TreeGrafter"/>
</dbReference>
<evidence type="ECO:0000256" key="10">
    <source>
        <dbReference type="ARBA" id="ARBA00023049"/>
    </source>
</evidence>
<comment type="similarity">
    <text evidence="3 11">Belongs to the peptidase M18 family.</text>
</comment>
<name>A0A642V8G1_9ASCO</name>
<evidence type="ECO:0000313" key="12">
    <source>
        <dbReference type="EMBL" id="KAA8916402.1"/>
    </source>
</evidence>